<feature type="region of interest" description="Disordered" evidence="5">
    <location>
        <begin position="963"/>
        <end position="1037"/>
    </location>
</feature>
<gene>
    <name evidence="8" type="primary">Necator_chrII.g6644</name>
    <name evidence="8" type="ORF">RB195_018851</name>
</gene>
<evidence type="ECO:0000259" key="6">
    <source>
        <dbReference type="PROSITE" id="PS51011"/>
    </source>
</evidence>
<dbReference type="SMART" id="SM01014">
    <property type="entry name" value="ARID"/>
    <property type="match status" value="1"/>
</dbReference>
<dbReference type="PANTHER" id="PTHR22970">
    <property type="entry name" value="AT-RICH INTERACTIVE DOMAIN-CONTAINING PROTEIN 2"/>
    <property type="match status" value="1"/>
</dbReference>
<feature type="compositionally biased region" description="Low complexity" evidence="5">
    <location>
        <begin position="965"/>
        <end position="976"/>
    </location>
</feature>
<dbReference type="PANTHER" id="PTHR22970:SF14">
    <property type="entry name" value="AT-RICH INTERACTIVE DOMAIN-CONTAINING PROTEIN 2"/>
    <property type="match status" value="1"/>
</dbReference>
<dbReference type="InterPro" id="IPR013087">
    <property type="entry name" value="Znf_C2H2_type"/>
</dbReference>
<dbReference type="Gene3D" id="1.10.150.60">
    <property type="entry name" value="ARID DNA-binding domain"/>
    <property type="match status" value="1"/>
</dbReference>
<evidence type="ECO:0000313" key="9">
    <source>
        <dbReference type="Proteomes" id="UP001303046"/>
    </source>
</evidence>
<evidence type="ECO:0008006" key="10">
    <source>
        <dbReference type="Google" id="ProtNLM"/>
    </source>
</evidence>
<protein>
    <recommendedName>
        <fullName evidence="10">ARID/BRIGHT DNA binding domain protein</fullName>
    </recommendedName>
</protein>
<keyword evidence="2" id="KW-0805">Transcription regulation</keyword>
<dbReference type="InterPro" id="IPR003150">
    <property type="entry name" value="DNA-bd_RFX"/>
</dbReference>
<keyword evidence="1" id="KW-0156">Chromatin regulator</keyword>
<reference evidence="8 9" key="1">
    <citation type="submission" date="2023-08" db="EMBL/GenBank/DDBJ databases">
        <title>A Necator americanus chromosomal reference genome.</title>
        <authorList>
            <person name="Ilik V."/>
            <person name="Petrzelkova K.J."/>
            <person name="Pardy F."/>
            <person name="Fuh T."/>
            <person name="Niatou-Singa F.S."/>
            <person name="Gouil Q."/>
            <person name="Baker L."/>
            <person name="Ritchie M.E."/>
            <person name="Jex A.R."/>
            <person name="Gazzola D."/>
            <person name="Li H."/>
            <person name="Toshio Fujiwara R."/>
            <person name="Zhan B."/>
            <person name="Aroian R.V."/>
            <person name="Pafco B."/>
            <person name="Schwarz E.M."/>
        </authorList>
    </citation>
    <scope>NUCLEOTIDE SEQUENCE [LARGE SCALE GENOMIC DNA]</scope>
    <source>
        <strain evidence="8 9">Aroian</strain>
        <tissue evidence="8">Whole animal</tissue>
    </source>
</reference>
<evidence type="ECO:0000256" key="2">
    <source>
        <dbReference type="ARBA" id="ARBA00023015"/>
    </source>
</evidence>
<dbReference type="Pfam" id="PF01388">
    <property type="entry name" value="ARID"/>
    <property type="match status" value="1"/>
</dbReference>
<evidence type="ECO:0000259" key="7">
    <source>
        <dbReference type="PROSITE" id="PS51526"/>
    </source>
</evidence>
<dbReference type="InterPro" id="IPR052406">
    <property type="entry name" value="Chromatin_Remodeling_Comp"/>
</dbReference>
<evidence type="ECO:0000256" key="4">
    <source>
        <dbReference type="ARBA" id="ARBA00023242"/>
    </source>
</evidence>
<dbReference type="SMART" id="SM00501">
    <property type="entry name" value="BRIGHT"/>
    <property type="match status" value="1"/>
</dbReference>
<dbReference type="PROSITE" id="PS00028">
    <property type="entry name" value="ZINC_FINGER_C2H2_1"/>
    <property type="match status" value="2"/>
</dbReference>
<dbReference type="EMBL" id="JAVFWL010000002">
    <property type="protein sequence ID" value="KAK6735848.1"/>
    <property type="molecule type" value="Genomic_DNA"/>
</dbReference>
<dbReference type="InterPro" id="IPR016024">
    <property type="entry name" value="ARM-type_fold"/>
</dbReference>
<comment type="caution">
    <text evidence="8">The sequence shown here is derived from an EMBL/GenBank/DDBJ whole genome shotgun (WGS) entry which is preliminary data.</text>
</comment>
<feature type="compositionally biased region" description="Basic and acidic residues" evidence="5">
    <location>
        <begin position="983"/>
        <end position="1003"/>
    </location>
</feature>
<dbReference type="Proteomes" id="UP001303046">
    <property type="component" value="Unassembled WGS sequence"/>
</dbReference>
<dbReference type="InterPro" id="IPR036431">
    <property type="entry name" value="ARID_dom_sf"/>
</dbReference>
<dbReference type="PROSITE" id="PS51011">
    <property type="entry name" value="ARID"/>
    <property type="match status" value="1"/>
</dbReference>
<dbReference type="CDD" id="cd16100">
    <property type="entry name" value="ARID"/>
    <property type="match status" value="1"/>
</dbReference>
<evidence type="ECO:0000256" key="5">
    <source>
        <dbReference type="SAM" id="MobiDB-lite"/>
    </source>
</evidence>
<feature type="domain" description="ARID" evidence="6">
    <location>
        <begin position="256"/>
        <end position="348"/>
    </location>
</feature>
<feature type="region of interest" description="Disordered" evidence="5">
    <location>
        <begin position="774"/>
        <end position="813"/>
    </location>
</feature>
<evidence type="ECO:0000256" key="3">
    <source>
        <dbReference type="ARBA" id="ARBA00023163"/>
    </source>
</evidence>
<feature type="compositionally biased region" description="Polar residues" evidence="5">
    <location>
        <begin position="801"/>
        <end position="813"/>
    </location>
</feature>
<sequence>MDKRFAVTPVEAMMVPDHYQLPVECESEASALDAFMNCTNRMICSCENMKAPQTFDSRTPNNDANANKPQWNDAATESNKLQWNYAANDSNKLQSNEANIETYHPRSSASWHSNTTPKDWANRRRCWRADVPCVASQRQRVSLIKAAEPVTEFFLAYAPTPSNEEEEVEAFYMDLDDSYREDHALYKVIVGDFNIKIGPRRVFVFTSFTYIWLTKILCRHWVLNPIISLSVTICIGAKVTLEHNYLDSLTDPPEKLKKISEFYHNLRQFYKRKWNAPLRLPTVQGVEVNLYRLYDTVMTLGGWQKVALQEKWADVAEMIGVGDDVVGGDHAIKLLYMRYLSKYEQIETIGDIDDMLDGEMSRSRGRQVSFFATNDCPIGMGRSHEYIRRDDRGNPSTDPDYGRLIKSLLSGLPNEVDFAMNVCTLLSHPGPRLLRLCHAPNIITLLMAHCGIFDDEDKDLSDLATAWHKNGGRDFTSFWASAGIPNDFLEKFAPQAVLRNVDLDSDMFTGLANEFDVRDPMSWRINQVSTVVRNLSFEPINRVTMAQCWPLFRFLFLCASSKWAPLYTAAMDTLSNLACDIDLTWHKMIHCADHALLRIIRKGIFSTDKFKLIRSLEILTALCSFEGNEATICDFLDKKIFEHIFDIVCIKDIMMCVYTLECLYQISEMGDVACQLLAELPRAITQLVSMATLEAVSFGPAGLAGMKVVEYQPTHLIQPHVVQQHHGQLTIQHHQAQQVQQQSRVLYSGSAQIAAAPQQMRHLMQQQHVQHTNVHVPHPPQHGSLLPQTSRTHFSPAPNVTAGTQSSSAGENKVDQLTEQWIRQNCILDHSAVTPRGELYAAYVDDLRNQYHSLSGSLAMFSNVMKSIFPELVFKMADNGLMMVAQGIRLVKPHRLAPAASAQVVSGNSSISSSAVPTAAAAAPGVSSQFSLHSATIAAHPLMKQILAKNAQTPTSIAANGVNGTAASSSISRSTSPALDTSSENKEEDHLKCEVARGTEESNNKVNGQSDCKQNGTTTSEDGGSDDEKSSSCKISTRKNSESLSHNLVNKVETPAEYMCEWDGCAVLFVTAYSVLSHVVKEHIVDEGEQVCQWPGCDGTLRSKWSLVTHIQDHHANETALKMALQRRKDGLVPAQPIRYKHELPREVPHHPGYSKHAAIEAIRRHAFNFLPRDITDEPEGPVTKSIRLTSALILRNLARYSATGRHLLRRHERHLCWLALSRLESSHALAQLLSELHEHDTLPASQSVPHIPQLCQ</sequence>
<dbReference type="SUPFAM" id="SSF46774">
    <property type="entry name" value="ARID-like"/>
    <property type="match status" value="1"/>
</dbReference>
<proteinExistence type="predicted"/>
<dbReference type="PROSITE" id="PS51526">
    <property type="entry name" value="RFX_DBD"/>
    <property type="match status" value="1"/>
</dbReference>
<organism evidence="8 9">
    <name type="scientific">Necator americanus</name>
    <name type="common">Human hookworm</name>
    <dbReference type="NCBI Taxonomy" id="51031"/>
    <lineage>
        <taxon>Eukaryota</taxon>
        <taxon>Metazoa</taxon>
        <taxon>Ecdysozoa</taxon>
        <taxon>Nematoda</taxon>
        <taxon>Chromadorea</taxon>
        <taxon>Rhabditida</taxon>
        <taxon>Rhabditina</taxon>
        <taxon>Rhabditomorpha</taxon>
        <taxon>Strongyloidea</taxon>
        <taxon>Ancylostomatidae</taxon>
        <taxon>Bunostominae</taxon>
        <taxon>Necator</taxon>
    </lineage>
</organism>
<dbReference type="SMART" id="SM00355">
    <property type="entry name" value="ZnF_C2H2"/>
    <property type="match status" value="2"/>
</dbReference>
<dbReference type="Gene3D" id="3.30.160.60">
    <property type="entry name" value="Classic Zinc Finger"/>
    <property type="match status" value="1"/>
</dbReference>
<name>A0ABR1CDU1_NECAM</name>
<evidence type="ECO:0000256" key="1">
    <source>
        <dbReference type="ARBA" id="ARBA00022853"/>
    </source>
</evidence>
<keyword evidence="3" id="KW-0804">Transcription</keyword>
<keyword evidence="9" id="KW-1185">Reference proteome</keyword>
<accession>A0ABR1CDU1</accession>
<keyword evidence="4" id="KW-0539">Nucleus</keyword>
<dbReference type="InterPro" id="IPR001606">
    <property type="entry name" value="ARID_dom"/>
</dbReference>
<feature type="domain" description="RFX-type winged-helix" evidence="7">
    <location>
        <begin position="818"/>
        <end position="892"/>
    </location>
</feature>
<evidence type="ECO:0000313" key="8">
    <source>
        <dbReference type="EMBL" id="KAK6735848.1"/>
    </source>
</evidence>
<dbReference type="SUPFAM" id="SSF48371">
    <property type="entry name" value="ARM repeat"/>
    <property type="match status" value="1"/>
</dbReference>
<feature type="compositionally biased region" description="Polar residues" evidence="5">
    <location>
        <begin position="1004"/>
        <end position="1019"/>
    </location>
</feature>